<evidence type="ECO:0000313" key="3">
    <source>
        <dbReference type="Proteomes" id="UP000294927"/>
    </source>
</evidence>
<feature type="transmembrane region" description="Helical" evidence="1">
    <location>
        <begin position="50"/>
        <end position="69"/>
    </location>
</feature>
<protein>
    <submittedName>
        <fullName evidence="2">Uncharacterized protein</fullName>
    </submittedName>
</protein>
<keyword evidence="3" id="KW-1185">Reference proteome</keyword>
<feature type="transmembrane region" description="Helical" evidence="1">
    <location>
        <begin position="89"/>
        <end position="113"/>
    </location>
</feature>
<dbReference type="AlphaFoldDB" id="A0A4V3FSU3"/>
<dbReference type="EMBL" id="SOCP01000008">
    <property type="protein sequence ID" value="TDV48731.1"/>
    <property type="molecule type" value="Genomic_DNA"/>
</dbReference>
<evidence type="ECO:0000256" key="1">
    <source>
        <dbReference type="SAM" id="Phobius"/>
    </source>
</evidence>
<keyword evidence="1" id="KW-0812">Transmembrane</keyword>
<dbReference type="Proteomes" id="UP000294927">
    <property type="component" value="Unassembled WGS sequence"/>
</dbReference>
<dbReference type="RefSeq" id="WP_243866632.1">
    <property type="nucleotide sequence ID" value="NZ_SOCP01000008.1"/>
</dbReference>
<comment type="caution">
    <text evidence="2">The sequence shown here is derived from an EMBL/GenBank/DDBJ whole genome shotgun (WGS) entry which is preliminary data.</text>
</comment>
<name>A0A4V3FSU3_9PSEU</name>
<organism evidence="2 3">
    <name type="scientific">Actinophytocola oryzae</name>
    <dbReference type="NCBI Taxonomy" id="502181"/>
    <lineage>
        <taxon>Bacteria</taxon>
        <taxon>Bacillati</taxon>
        <taxon>Actinomycetota</taxon>
        <taxon>Actinomycetes</taxon>
        <taxon>Pseudonocardiales</taxon>
        <taxon>Pseudonocardiaceae</taxon>
    </lineage>
</organism>
<keyword evidence="1" id="KW-0472">Membrane</keyword>
<sequence length="161" mass="17874">MGFAAGLFTRVGPWFVVTVIRVLGVPLDPTEITRPVEVLRTDRHTALRQALFVGVGGSVVFWVMMAFAFEPAFGVPFDVVFGGGRWLLSFLTMAALGALLWMLFASGWGPWLIARSWLSLSGRLPWSVMVFLAAAHQRGVLRQTGGVYQFRHARPRDYFAS</sequence>
<accession>A0A4V3FSU3</accession>
<gene>
    <name evidence="2" type="ORF">CLV71_10891</name>
</gene>
<keyword evidence="1" id="KW-1133">Transmembrane helix</keyword>
<proteinExistence type="predicted"/>
<evidence type="ECO:0000313" key="2">
    <source>
        <dbReference type="EMBL" id="TDV48731.1"/>
    </source>
</evidence>
<reference evidence="2 3" key="1">
    <citation type="submission" date="2019-03" db="EMBL/GenBank/DDBJ databases">
        <title>Genomic Encyclopedia of Archaeal and Bacterial Type Strains, Phase II (KMG-II): from individual species to whole genera.</title>
        <authorList>
            <person name="Goeker M."/>
        </authorList>
    </citation>
    <scope>NUCLEOTIDE SEQUENCE [LARGE SCALE GENOMIC DNA]</scope>
    <source>
        <strain evidence="2 3">DSM 45499</strain>
    </source>
</reference>